<comment type="caution">
    <text evidence="1">The sequence shown here is derived from an EMBL/GenBank/DDBJ whole genome shotgun (WGS) entry which is preliminary data.</text>
</comment>
<accession>A0A2M6P228</accession>
<organism evidence="1 2">
    <name type="scientific">Candidatus Magasanikbacteria bacterium CG10_big_fil_rev_8_21_14_0_10_38_6</name>
    <dbReference type="NCBI Taxonomy" id="1974647"/>
    <lineage>
        <taxon>Bacteria</taxon>
        <taxon>Candidatus Magasanikiibacteriota</taxon>
    </lineage>
</organism>
<protein>
    <submittedName>
        <fullName evidence="1">Uncharacterized protein</fullName>
    </submittedName>
</protein>
<reference evidence="2" key="1">
    <citation type="submission" date="2017-09" db="EMBL/GenBank/DDBJ databases">
        <title>Depth-based differentiation of microbial function through sediment-hosted aquifers and enrichment of novel symbionts in the deep terrestrial subsurface.</title>
        <authorList>
            <person name="Probst A.J."/>
            <person name="Ladd B."/>
            <person name="Jarett J.K."/>
            <person name="Geller-Mcgrath D.E."/>
            <person name="Sieber C.M.K."/>
            <person name="Emerson J.B."/>
            <person name="Anantharaman K."/>
            <person name="Thomas B.C."/>
            <person name="Malmstrom R."/>
            <person name="Stieglmeier M."/>
            <person name="Klingl A."/>
            <person name="Woyke T."/>
            <person name="Ryan C.M."/>
            <person name="Banfield J.F."/>
        </authorList>
    </citation>
    <scope>NUCLEOTIDE SEQUENCE [LARGE SCALE GENOMIC DNA]</scope>
</reference>
<proteinExistence type="predicted"/>
<evidence type="ECO:0000313" key="2">
    <source>
        <dbReference type="Proteomes" id="UP000228528"/>
    </source>
</evidence>
<gene>
    <name evidence="1" type="ORF">COU30_00705</name>
</gene>
<dbReference type="AlphaFoldDB" id="A0A2M6P228"/>
<dbReference type="EMBL" id="PFBW01000032">
    <property type="protein sequence ID" value="PIR77751.1"/>
    <property type="molecule type" value="Genomic_DNA"/>
</dbReference>
<evidence type="ECO:0000313" key="1">
    <source>
        <dbReference type="EMBL" id="PIR77751.1"/>
    </source>
</evidence>
<dbReference type="Proteomes" id="UP000228528">
    <property type="component" value="Unassembled WGS sequence"/>
</dbReference>
<name>A0A2M6P228_9BACT</name>
<sequence>MDNHNKRISRADRLLFQQEIHREVEKGTEKEKEFNEMVQKMDLLIRKYFPDAYANFSPPSFEYMERHYNIVIGVATGFEDEVIIDDSNAFTFVSAVRYIDNFIDEALWPILEEKNNTHSLQEGFEEKFYAFIDEVYKEVQVYDIYLPEEVVDLPKIEIKMFLNPDQETLDNLLEKYIDNKSFNLAYIDHLVTKRRPAEMSVWDDAEKCKYRLMALWDISRDVSDWADSTDFDLFYHIYSNNLDPENLKKIIFEVIKQVSPSLFDVVSKPRAKERETYYSMAQEAMEKDDVSQKEQFLLNGCLSILKFIDESSQFEFDAVA</sequence>